<dbReference type="InterPro" id="IPR013783">
    <property type="entry name" value="Ig-like_fold"/>
</dbReference>
<evidence type="ECO:0000256" key="1">
    <source>
        <dbReference type="ARBA" id="ARBA00022737"/>
    </source>
</evidence>
<name>A0A9D2HJ26_9FIRM</name>
<dbReference type="InterPro" id="IPR018337">
    <property type="entry name" value="Cell_wall/Cho-bd_repeat"/>
</dbReference>
<feature type="chain" id="PRO_5039176748" evidence="3">
    <location>
        <begin position="29"/>
        <end position="299"/>
    </location>
</feature>
<dbReference type="Gene3D" id="2.60.40.10">
    <property type="entry name" value="Immunoglobulins"/>
    <property type="match status" value="1"/>
</dbReference>
<evidence type="ECO:0000313" key="4">
    <source>
        <dbReference type="EMBL" id="HJA72556.1"/>
    </source>
</evidence>
<evidence type="ECO:0000313" key="5">
    <source>
        <dbReference type="Proteomes" id="UP000823900"/>
    </source>
</evidence>
<reference evidence="4" key="1">
    <citation type="journal article" date="2021" name="PeerJ">
        <title>Extensive microbial diversity within the chicken gut microbiome revealed by metagenomics and culture.</title>
        <authorList>
            <person name="Gilroy R."/>
            <person name="Ravi A."/>
            <person name="Getino M."/>
            <person name="Pursley I."/>
            <person name="Horton D.L."/>
            <person name="Alikhan N.F."/>
            <person name="Baker D."/>
            <person name="Gharbi K."/>
            <person name="Hall N."/>
            <person name="Watson M."/>
            <person name="Adriaenssens E.M."/>
            <person name="Foster-Nyarko E."/>
            <person name="Jarju S."/>
            <person name="Secka A."/>
            <person name="Antonio M."/>
            <person name="Oren A."/>
            <person name="Chaudhuri R.R."/>
            <person name="La Ragione R."/>
            <person name="Hildebrand F."/>
            <person name="Pallen M.J."/>
        </authorList>
    </citation>
    <scope>NUCLEOTIDE SEQUENCE</scope>
    <source>
        <strain evidence="4">CHK178-16964</strain>
    </source>
</reference>
<protein>
    <submittedName>
        <fullName evidence="4">Uncharacterized protein</fullName>
    </submittedName>
</protein>
<dbReference type="EMBL" id="DWZA01000109">
    <property type="protein sequence ID" value="HJA72556.1"/>
    <property type="molecule type" value="Genomic_DNA"/>
</dbReference>
<gene>
    <name evidence="4" type="ORF">IAA07_13450</name>
</gene>
<feature type="signal peptide" evidence="3">
    <location>
        <begin position="1"/>
        <end position="28"/>
    </location>
</feature>
<dbReference type="Pfam" id="PF19127">
    <property type="entry name" value="Choline_bind_3"/>
    <property type="match status" value="2"/>
</dbReference>
<dbReference type="SUPFAM" id="SSF69360">
    <property type="entry name" value="Cell wall binding repeat"/>
    <property type="match status" value="1"/>
</dbReference>
<evidence type="ECO:0000256" key="3">
    <source>
        <dbReference type="SAM" id="SignalP"/>
    </source>
</evidence>
<dbReference type="Gene3D" id="2.10.270.10">
    <property type="entry name" value="Cholin Binding"/>
    <property type="match status" value="2"/>
</dbReference>
<sequence length="299" mass="34966">MRKNRWRLSAAAALMGLFLAAGSFPALAARDDDKEQLEEVYEMWWDGNGEANWNEVEYAYQYQVSLYRDGSRVTTVKTKSESYKFGSKMTKDGEYAFRVRPLAKSSDRDHDDGPWSEYSETFDVDEDYADEMREGKNSSGESGQKPTAAVGWQSDEIGYWWQRSDGTYPKNEWMTINDRQYYFDGNGYMVTGWVDIGGSQYYFDENGAYHPEGYQTAGRGEWKQDNIGRWWQWADGTYPVNDWAELDGEWYFFDSTGYMKTGWISWKGQWYYCGPDGKMWKNTYVENQYWADENGVCAR</sequence>
<feature type="repeat" description="Cell wall-binding" evidence="2">
    <location>
        <begin position="190"/>
        <end position="209"/>
    </location>
</feature>
<feature type="repeat" description="Cell wall-binding" evidence="2">
    <location>
        <begin position="170"/>
        <end position="189"/>
    </location>
</feature>
<dbReference type="PROSITE" id="PS51170">
    <property type="entry name" value="CW"/>
    <property type="match status" value="4"/>
</dbReference>
<keyword evidence="1" id="KW-0677">Repeat</keyword>
<comment type="caution">
    <text evidence="4">The sequence shown here is derived from an EMBL/GenBank/DDBJ whole genome shotgun (WGS) entry which is preliminary data.</text>
</comment>
<accession>A0A9D2HJ26</accession>
<organism evidence="4 5">
    <name type="scientific">Candidatus Lachnoclostridium stercoravium</name>
    <dbReference type="NCBI Taxonomy" id="2838633"/>
    <lineage>
        <taxon>Bacteria</taxon>
        <taxon>Bacillati</taxon>
        <taxon>Bacillota</taxon>
        <taxon>Clostridia</taxon>
        <taxon>Lachnospirales</taxon>
        <taxon>Lachnospiraceae</taxon>
    </lineage>
</organism>
<keyword evidence="3" id="KW-0732">Signal</keyword>
<evidence type="ECO:0000256" key="2">
    <source>
        <dbReference type="PROSITE-ProRule" id="PRU00591"/>
    </source>
</evidence>
<proteinExistence type="predicted"/>
<dbReference type="Proteomes" id="UP000823900">
    <property type="component" value="Unassembled WGS sequence"/>
</dbReference>
<reference evidence="4" key="2">
    <citation type="submission" date="2021-04" db="EMBL/GenBank/DDBJ databases">
        <authorList>
            <person name="Gilroy R."/>
        </authorList>
    </citation>
    <scope>NUCLEOTIDE SEQUENCE</scope>
    <source>
        <strain evidence="4">CHK178-16964</strain>
    </source>
</reference>
<feature type="repeat" description="Cell wall-binding" evidence="2">
    <location>
        <begin position="240"/>
        <end position="259"/>
    </location>
</feature>
<feature type="repeat" description="Cell wall-binding" evidence="2">
    <location>
        <begin position="260"/>
        <end position="279"/>
    </location>
</feature>
<dbReference type="AlphaFoldDB" id="A0A9D2HJ26"/>